<reference evidence="2" key="1">
    <citation type="submission" date="2021-04" db="EMBL/GenBank/DDBJ databases">
        <authorList>
            <consortium name="Molecular Ecology Group"/>
        </authorList>
    </citation>
    <scope>NUCLEOTIDE SEQUENCE</scope>
</reference>
<evidence type="ECO:0000313" key="3">
    <source>
        <dbReference type="Proteomes" id="UP000678393"/>
    </source>
</evidence>
<dbReference type="GO" id="GO:0048264">
    <property type="term" value="P:determination of ventral identity"/>
    <property type="evidence" value="ECO:0007669"/>
    <property type="project" value="TreeGrafter"/>
</dbReference>
<dbReference type="AlphaFoldDB" id="A0A8S3ZZ52"/>
<sequence>MGKKNIKKRHSNSLADQQKGRKTTQLATSNGNHKQKEAANYSVDKLLDKAEQLIDEFNYELAQKFCQRALEHEPDSVRALETSASLLLELGNTESAKHCLGRAVEVCPDSGFSKYMTLGQLMEGASAVQCYQKGIELMLKEKQEKEAQEVAAAASCDDRPVTDRDISNAYCSIAEIYLTDCCFDEAAEEKCKEFVEKALAADGDNPEALQLKASFLLSKQEIEEAKELIKKSVSLWLPKLQASDTDTAGDAEFDAVEICPVPYSTRMQCAKILIEVEEYELSTDVSETLLDENDEVPDVWYLIGWANYLQGQDYYGNARHYLHKAKEVYVKVKYQDLALLGHIDELLKELGPGREEDTEGVKEPDVGLEIESSDDEEMDQ</sequence>
<organism evidence="2 3">
    <name type="scientific">Candidula unifasciata</name>
    <dbReference type="NCBI Taxonomy" id="100452"/>
    <lineage>
        <taxon>Eukaryota</taxon>
        <taxon>Metazoa</taxon>
        <taxon>Spiralia</taxon>
        <taxon>Lophotrochozoa</taxon>
        <taxon>Mollusca</taxon>
        <taxon>Gastropoda</taxon>
        <taxon>Heterobranchia</taxon>
        <taxon>Euthyneura</taxon>
        <taxon>Panpulmonata</taxon>
        <taxon>Eupulmonata</taxon>
        <taxon>Stylommatophora</taxon>
        <taxon>Helicina</taxon>
        <taxon>Helicoidea</taxon>
        <taxon>Geomitridae</taxon>
        <taxon>Candidula</taxon>
    </lineage>
</organism>
<dbReference type="PANTHER" id="PTHR28654">
    <property type="entry name" value="AXIN INTERACTOR, DORSALIZATION-ASSOCIATED PROTEIN"/>
    <property type="match status" value="1"/>
</dbReference>
<dbReference type="Gene3D" id="1.25.40.10">
    <property type="entry name" value="Tetratricopeptide repeat domain"/>
    <property type="match status" value="2"/>
</dbReference>
<feature type="compositionally biased region" description="Acidic residues" evidence="1">
    <location>
        <begin position="366"/>
        <end position="380"/>
    </location>
</feature>
<dbReference type="InterPro" id="IPR011990">
    <property type="entry name" value="TPR-like_helical_dom_sf"/>
</dbReference>
<evidence type="ECO:0000256" key="1">
    <source>
        <dbReference type="SAM" id="MobiDB-lite"/>
    </source>
</evidence>
<dbReference type="CDD" id="cd24142">
    <property type="entry name" value="ACL4-like"/>
    <property type="match status" value="1"/>
</dbReference>
<evidence type="ECO:0000313" key="2">
    <source>
        <dbReference type="EMBL" id="CAG5134769.1"/>
    </source>
</evidence>
<dbReference type="GO" id="GO:0035091">
    <property type="term" value="F:phosphatidylinositol binding"/>
    <property type="evidence" value="ECO:0007669"/>
    <property type="project" value="TreeGrafter"/>
</dbReference>
<evidence type="ECO:0008006" key="4">
    <source>
        <dbReference type="Google" id="ProtNLM"/>
    </source>
</evidence>
<dbReference type="EMBL" id="CAJHNH020007556">
    <property type="protein sequence ID" value="CAG5134769.1"/>
    <property type="molecule type" value="Genomic_DNA"/>
</dbReference>
<keyword evidence="3" id="KW-1185">Reference proteome</keyword>
<dbReference type="InterPro" id="IPR019734">
    <property type="entry name" value="TPR_rpt"/>
</dbReference>
<proteinExistence type="predicted"/>
<dbReference type="Pfam" id="PF14559">
    <property type="entry name" value="TPR_19"/>
    <property type="match status" value="1"/>
</dbReference>
<gene>
    <name evidence="2" type="ORF">CUNI_LOCUS20327</name>
</gene>
<comment type="caution">
    <text evidence="2">The sequence shown here is derived from an EMBL/GenBank/DDBJ whole genome shotgun (WGS) entry which is preliminary data.</text>
</comment>
<dbReference type="SMART" id="SM00028">
    <property type="entry name" value="TPR"/>
    <property type="match status" value="5"/>
</dbReference>
<feature type="compositionally biased region" description="Basic residues" evidence="1">
    <location>
        <begin position="1"/>
        <end position="11"/>
    </location>
</feature>
<dbReference type="SUPFAM" id="SSF48452">
    <property type="entry name" value="TPR-like"/>
    <property type="match status" value="2"/>
</dbReference>
<dbReference type="OrthoDB" id="1914839at2759"/>
<feature type="compositionally biased region" description="Polar residues" evidence="1">
    <location>
        <begin position="23"/>
        <end position="32"/>
    </location>
</feature>
<feature type="region of interest" description="Disordered" evidence="1">
    <location>
        <begin position="1"/>
        <end position="37"/>
    </location>
</feature>
<accession>A0A8S3ZZ52</accession>
<name>A0A8S3ZZ52_9EUPU</name>
<feature type="region of interest" description="Disordered" evidence="1">
    <location>
        <begin position="351"/>
        <end position="380"/>
    </location>
</feature>
<dbReference type="PANTHER" id="PTHR28654:SF1">
    <property type="entry name" value="AXIN INTERACTOR, DORSALIZATION-ASSOCIATED PROTEIN"/>
    <property type="match status" value="1"/>
</dbReference>
<protein>
    <recommendedName>
        <fullName evidence="4">Assembly chaperone of rpl4</fullName>
    </recommendedName>
</protein>
<dbReference type="Proteomes" id="UP000678393">
    <property type="component" value="Unassembled WGS sequence"/>
</dbReference>
<dbReference type="Pfam" id="PF13181">
    <property type="entry name" value="TPR_8"/>
    <property type="match status" value="1"/>
</dbReference>
<dbReference type="GO" id="GO:0016020">
    <property type="term" value="C:membrane"/>
    <property type="evidence" value="ECO:0007669"/>
    <property type="project" value="TreeGrafter"/>
</dbReference>
<feature type="compositionally biased region" description="Basic and acidic residues" evidence="1">
    <location>
        <begin position="351"/>
        <end position="365"/>
    </location>
</feature>